<dbReference type="PANTHER" id="PTHR32502">
    <property type="entry name" value="N-ACETYLGALACTOSAMINE PERMEASE II COMPONENT-RELATED"/>
    <property type="match status" value="1"/>
</dbReference>
<accession>A0A832I2H4</accession>
<dbReference type="GO" id="GO:0005886">
    <property type="term" value="C:plasma membrane"/>
    <property type="evidence" value="ECO:0007669"/>
    <property type="project" value="TreeGrafter"/>
</dbReference>
<evidence type="ECO:0000256" key="1">
    <source>
        <dbReference type="SAM" id="Phobius"/>
    </source>
</evidence>
<feature type="transmembrane region" description="Helical" evidence="1">
    <location>
        <begin position="177"/>
        <end position="197"/>
    </location>
</feature>
<dbReference type="PANTHER" id="PTHR32502:SF23">
    <property type="entry name" value="TRANSPORT PROTEIN, PTS SYSTEM"/>
    <property type="match status" value="1"/>
</dbReference>
<protein>
    <recommendedName>
        <fullName evidence="3">PTS system mannose/fructose/sorbose family transporter subunit IID</fullName>
    </recommendedName>
</protein>
<keyword evidence="1" id="KW-1133">Transmembrane helix</keyword>
<dbReference type="InterPro" id="IPR004704">
    <property type="entry name" value="PTS_IID_man"/>
</dbReference>
<sequence>MTARTRLAMALRCMCLQATWNYERQQGLGFAWALQPALERLVADRAARLERLAAHTAYFNTQPTLASLAVGATAALEARRAAGEADDASLARVKAALGSSLAALGDRLFWFTLRPVAALGGLLLAVDGRWEGALVLVACYNGLHLGVRVLGVGWGWRRGPAVLDEAFRRRVERLVRGLAVLGCAAVGVLVAMLLVPVAGMRPVVFQAALAAGLGVGFVTAQRARPSPTEWALGVGTLCVLATWFR</sequence>
<proteinExistence type="predicted"/>
<reference evidence="2" key="1">
    <citation type="journal article" date="2020" name="mSystems">
        <title>Genome- and Community-Level Interaction Insights into Carbon Utilization and Element Cycling Functions of Hydrothermarchaeota in Hydrothermal Sediment.</title>
        <authorList>
            <person name="Zhou Z."/>
            <person name="Liu Y."/>
            <person name="Xu W."/>
            <person name="Pan J."/>
            <person name="Luo Z.H."/>
            <person name="Li M."/>
        </authorList>
    </citation>
    <scope>NUCLEOTIDE SEQUENCE [LARGE SCALE GENOMIC DNA]</scope>
    <source>
        <strain evidence="2">SpSt-381</strain>
    </source>
</reference>
<dbReference type="EMBL" id="DSQF01000003">
    <property type="protein sequence ID" value="HGZ42100.1"/>
    <property type="molecule type" value="Genomic_DNA"/>
</dbReference>
<comment type="caution">
    <text evidence="2">The sequence shown here is derived from an EMBL/GenBank/DDBJ whole genome shotgun (WGS) entry which is preliminary data.</text>
</comment>
<dbReference type="Pfam" id="PF03613">
    <property type="entry name" value="EIID-AGA"/>
    <property type="match status" value="1"/>
</dbReference>
<dbReference type="GO" id="GO:0009401">
    <property type="term" value="P:phosphoenolpyruvate-dependent sugar phosphotransferase system"/>
    <property type="evidence" value="ECO:0007669"/>
    <property type="project" value="InterPro"/>
</dbReference>
<dbReference type="AlphaFoldDB" id="A0A832I2H4"/>
<dbReference type="InterPro" id="IPR050303">
    <property type="entry name" value="GatZ_KbaZ_carbometab"/>
</dbReference>
<keyword evidence="1" id="KW-0472">Membrane</keyword>
<name>A0A832I2H4_UNCEI</name>
<evidence type="ECO:0008006" key="3">
    <source>
        <dbReference type="Google" id="ProtNLM"/>
    </source>
</evidence>
<feature type="transmembrane region" description="Helical" evidence="1">
    <location>
        <begin position="203"/>
        <end position="220"/>
    </location>
</feature>
<organism evidence="2">
    <name type="scientific">Eiseniibacteriota bacterium</name>
    <dbReference type="NCBI Taxonomy" id="2212470"/>
    <lineage>
        <taxon>Bacteria</taxon>
        <taxon>Candidatus Eiseniibacteriota</taxon>
    </lineage>
</organism>
<dbReference type="PROSITE" id="PS51108">
    <property type="entry name" value="PTS_EIID"/>
    <property type="match status" value="1"/>
</dbReference>
<gene>
    <name evidence="2" type="ORF">ENR23_01515</name>
</gene>
<evidence type="ECO:0000313" key="2">
    <source>
        <dbReference type="EMBL" id="HGZ42100.1"/>
    </source>
</evidence>
<keyword evidence="1" id="KW-0812">Transmembrane</keyword>